<sequence>MRRYISLRRCSMIKGCMKTAGSYTYPNSCSPPLTIAHCPSQSSAFAPLRHAHTSAQRTRHDTLKHTHTTPQHVTDKILNSSYNTATRQPNWEQKQVHTQSQYESDAVHTGTHTSAIHQSKPTKDHTHAHTSTRHNTETTTRTPHTNPQRKRTGQADVPYIVDAEKLSLKARQLKIEWTEKEKLQQSGTLINPFGKAHKPHNKLTPPNYDRTRRLKSGVNDWYSIQIDKKERVRWQRWKYERMKAWKERRILQEPVVRVHWCDISQDMFREQNVRYLDARDDARAVLERQREALDRQLAELETELPVATDDTEVSTCMHGETHEKHWQADMHTAVRMQDPSSHAQVAVHTETPAGRQGREDQLTTDTPTNTHTSTDTPTSTHTPTYTPTNTHTRTDTSTNTHTPTYTPTNTHTPTAYYQQGQQPNEWWLQGSWDDGYGIAKRLSLYTARETAKQLGSYAPGFVDASRNKQLEIGLARYNVQQQTMPMVRHPGSRRAVRNGGTDTVPLTMRLLTTEKYSPYRKAVVEQYKHQAINPRDMYSNDLVHSCIVLLTSTKGRMNDSTEKLVGKVWETLVDTAVGLRHRMSLYELAAVTTCASTAAHPCDTLLRECAVRINRIVYGNGRNDTYMTCCLDPLVGVSVPTPKHTASSLDGSMDDSERRERANATKPDPGVDYHRGIAGGAEADDDHHEGEAFEGIVDLLDRDSALLTMTAFARSGYNYREEYRYILRTLGDVLEGLVRTGTARNREQGLWECVHTDTRGVRPNPKAATDAITSMVDVISIMRTYHAMRISHTGLFNAIGELVSETLYDSKNILYQPSHAHRYAAKNNLVGMHGWLNDVPPVPAPVAMGPRTLPLPNHEFSVYYLDDMLRAVSMLRIDQFTLAQYDSPASSAPGHTHLNTHVDRGACALTRTLQDAVLPTVSYYIQLTGAPQRAHTHKIYSLSQSVGSHATPPSHTATDARWIAPILSVLHSLALLSVPTSEHVTVDEVSKDRDEYGGVGNGGGRVEVRVDRPTGEEEKGLREEKRVRAWQKVFAQTLAEVAPHIAQLMPRKLPLENKLRTHTLFQIIKHTQRNVYDDLLSTHRALHGVLDECRMGFSRISDDATMGNFQQSVTDIVRQMVQNFPDPTNAPDTDNEVPKQSHTRLKNNSALEVVVEFLDAQAGVDLDIALPALKIGFEVNGRTSHYVDDLTSAVAVYEYSTLLGKTCAKDYLLKSAGWHVCNISDQDWPKQWWVEENVPPEDRQTYLAAKQVFTDQLREFVAAHMQDKYKR</sequence>
<feature type="region of interest" description="Disordered" evidence="2">
    <location>
        <begin position="336"/>
        <end position="416"/>
    </location>
</feature>
<feature type="coiled-coil region" evidence="1">
    <location>
        <begin position="279"/>
        <end position="310"/>
    </location>
</feature>
<evidence type="ECO:0000313" key="3">
    <source>
        <dbReference type="EMBL" id="KNC86867.1"/>
    </source>
</evidence>
<feature type="region of interest" description="Disordered" evidence="2">
    <location>
        <begin position="190"/>
        <end position="210"/>
    </location>
</feature>
<feature type="compositionally biased region" description="Polar residues" evidence="2">
    <location>
        <begin position="110"/>
        <end position="119"/>
    </location>
</feature>
<organism evidence="3 4">
    <name type="scientific">Sphaeroforma arctica JP610</name>
    <dbReference type="NCBI Taxonomy" id="667725"/>
    <lineage>
        <taxon>Eukaryota</taxon>
        <taxon>Ichthyosporea</taxon>
        <taxon>Ichthyophonida</taxon>
        <taxon>Sphaeroforma</taxon>
    </lineage>
</organism>
<evidence type="ECO:0000256" key="2">
    <source>
        <dbReference type="SAM" id="MobiDB-lite"/>
    </source>
</evidence>
<proteinExistence type="predicted"/>
<keyword evidence="1" id="KW-0175">Coiled coil</keyword>
<dbReference type="GeneID" id="25901517"/>
<keyword evidence="4" id="KW-1185">Reference proteome</keyword>
<feature type="compositionally biased region" description="Basic and acidic residues" evidence="2">
    <location>
        <begin position="655"/>
        <end position="675"/>
    </location>
</feature>
<dbReference type="Proteomes" id="UP000054560">
    <property type="component" value="Unassembled WGS sequence"/>
</dbReference>
<protein>
    <submittedName>
        <fullName evidence="3">Uncharacterized protein</fullName>
    </submittedName>
</protein>
<feature type="region of interest" description="Disordered" evidence="2">
    <location>
        <begin position="642"/>
        <end position="686"/>
    </location>
</feature>
<feature type="region of interest" description="Disordered" evidence="2">
    <location>
        <begin position="88"/>
        <end position="154"/>
    </location>
</feature>
<feature type="compositionally biased region" description="Polar residues" evidence="2">
    <location>
        <begin position="88"/>
        <end position="103"/>
    </location>
</feature>
<reference evidence="3 4" key="1">
    <citation type="submission" date="2011-02" db="EMBL/GenBank/DDBJ databases">
        <title>The Genome Sequence of Sphaeroforma arctica JP610.</title>
        <authorList>
            <consortium name="The Broad Institute Genome Sequencing Platform"/>
            <person name="Russ C."/>
            <person name="Cuomo C."/>
            <person name="Young S.K."/>
            <person name="Zeng Q."/>
            <person name="Gargeya S."/>
            <person name="Alvarado L."/>
            <person name="Berlin A."/>
            <person name="Chapman S.B."/>
            <person name="Chen Z."/>
            <person name="Freedman E."/>
            <person name="Gellesch M."/>
            <person name="Goldberg J."/>
            <person name="Griggs A."/>
            <person name="Gujja S."/>
            <person name="Heilman E."/>
            <person name="Heiman D."/>
            <person name="Howarth C."/>
            <person name="Mehta T."/>
            <person name="Neiman D."/>
            <person name="Pearson M."/>
            <person name="Roberts A."/>
            <person name="Saif S."/>
            <person name="Shea T."/>
            <person name="Shenoy N."/>
            <person name="Sisk P."/>
            <person name="Stolte C."/>
            <person name="Sykes S."/>
            <person name="White J."/>
            <person name="Yandava C."/>
            <person name="Burger G."/>
            <person name="Gray M.W."/>
            <person name="Holland P.W.H."/>
            <person name="King N."/>
            <person name="Lang F.B.F."/>
            <person name="Roger A.J."/>
            <person name="Ruiz-Trillo I."/>
            <person name="Haas B."/>
            <person name="Nusbaum C."/>
            <person name="Birren B."/>
        </authorList>
    </citation>
    <scope>NUCLEOTIDE SEQUENCE [LARGE SCALE GENOMIC DNA]</scope>
    <source>
        <strain evidence="3 4">JP610</strain>
    </source>
</reference>
<name>A0A0L0GCX0_9EUKA</name>
<evidence type="ECO:0000256" key="1">
    <source>
        <dbReference type="SAM" id="Coils"/>
    </source>
</evidence>
<feature type="compositionally biased region" description="Low complexity" evidence="2">
    <location>
        <begin position="363"/>
        <end position="414"/>
    </location>
</feature>
<gene>
    <name evidence="3" type="ORF">SARC_01013</name>
</gene>
<accession>A0A0L0GCX0</accession>
<dbReference type="EMBL" id="KQ241632">
    <property type="protein sequence ID" value="KNC86867.1"/>
    <property type="molecule type" value="Genomic_DNA"/>
</dbReference>
<dbReference type="AlphaFoldDB" id="A0A0L0GCX0"/>
<feature type="compositionally biased region" description="Low complexity" evidence="2">
    <location>
        <begin position="137"/>
        <end position="146"/>
    </location>
</feature>
<dbReference type="RefSeq" id="XP_014160769.1">
    <property type="nucleotide sequence ID" value="XM_014305294.1"/>
</dbReference>
<evidence type="ECO:0000313" key="4">
    <source>
        <dbReference type="Proteomes" id="UP000054560"/>
    </source>
</evidence>